<evidence type="ECO:0000313" key="1">
    <source>
        <dbReference type="EMBL" id="TXB96649.1"/>
    </source>
</evidence>
<dbReference type="Proteomes" id="UP000321331">
    <property type="component" value="Unassembled WGS sequence"/>
</dbReference>
<dbReference type="AlphaFoldDB" id="A0A5C6SDP6"/>
<sequence length="251" mass="29003">MLDLDAEHRFLNQNVNDQRFQRHDSQGGHFTWELLEMAHHSSGQNWHFMYSHNASEHSVSSLLPPLYWDSFASATAPSSQDLVRTAPWPSQDNSMIPLDDSIVAYPYHSSLSDPTLYYWPFWSPWEASYWFADSQEYSNCYSLPPQAVLETTPFAFVHDALHQQSTLPYIPNGKGFDAGVVDLGFLAPDERYIVESRLENIKWKFIQVGYAIYWKPMTISRLAMKLSRMREKHKVLEHIIPVRPHGGLKAS</sequence>
<gene>
    <name evidence="1" type="ORF">FocTR4_00012135</name>
</gene>
<dbReference type="EMBL" id="VMNF01000014">
    <property type="protein sequence ID" value="TXB96649.1"/>
    <property type="molecule type" value="Genomic_DNA"/>
</dbReference>
<protein>
    <submittedName>
        <fullName evidence="1">Uncharacterized protein</fullName>
    </submittedName>
</protein>
<accession>A0A5C6SDP6</accession>
<name>A0A5C6SDP6_FUSOC</name>
<evidence type="ECO:0000313" key="2">
    <source>
        <dbReference type="Proteomes" id="UP000321331"/>
    </source>
</evidence>
<comment type="caution">
    <text evidence="1">The sequence shown here is derived from an EMBL/GenBank/DDBJ whole genome shotgun (WGS) entry which is preliminary data.</text>
</comment>
<reference evidence="1 2" key="1">
    <citation type="submission" date="2019-07" db="EMBL/GenBank/DDBJ databases">
        <title>The First High-Quality Draft Genome Sequence of the Causal Agent of the Current Panama Disease Epidemic.</title>
        <authorList>
            <person name="Warmington R.J."/>
            <person name="Kay W."/>
            <person name="Jeffries A."/>
            <person name="Bebber D."/>
            <person name="Moore K."/>
            <person name="Studholme D.J."/>
        </authorList>
    </citation>
    <scope>NUCLEOTIDE SEQUENCE [LARGE SCALE GENOMIC DNA]</scope>
    <source>
        <strain evidence="1 2">TR4</strain>
    </source>
</reference>
<organism evidence="1 2">
    <name type="scientific">Fusarium oxysporum f. sp. cubense</name>
    <dbReference type="NCBI Taxonomy" id="61366"/>
    <lineage>
        <taxon>Eukaryota</taxon>
        <taxon>Fungi</taxon>
        <taxon>Dikarya</taxon>
        <taxon>Ascomycota</taxon>
        <taxon>Pezizomycotina</taxon>
        <taxon>Sordariomycetes</taxon>
        <taxon>Hypocreomycetidae</taxon>
        <taxon>Hypocreales</taxon>
        <taxon>Nectriaceae</taxon>
        <taxon>Fusarium</taxon>
        <taxon>Fusarium oxysporum species complex</taxon>
    </lineage>
</organism>
<proteinExistence type="predicted"/>